<gene>
    <name evidence="1" type="ORF">MCOR_5520</name>
</gene>
<reference evidence="1 2" key="1">
    <citation type="submission" date="2020-06" db="EMBL/GenBank/DDBJ databases">
        <authorList>
            <person name="Li R."/>
            <person name="Bekaert M."/>
        </authorList>
    </citation>
    <scope>NUCLEOTIDE SEQUENCE [LARGE SCALE GENOMIC DNA]</scope>
    <source>
        <strain evidence="2">wild</strain>
    </source>
</reference>
<name>A0A6J8ABT3_MYTCO</name>
<organism evidence="1 2">
    <name type="scientific">Mytilus coruscus</name>
    <name type="common">Sea mussel</name>
    <dbReference type="NCBI Taxonomy" id="42192"/>
    <lineage>
        <taxon>Eukaryota</taxon>
        <taxon>Metazoa</taxon>
        <taxon>Spiralia</taxon>
        <taxon>Lophotrochozoa</taxon>
        <taxon>Mollusca</taxon>
        <taxon>Bivalvia</taxon>
        <taxon>Autobranchia</taxon>
        <taxon>Pteriomorphia</taxon>
        <taxon>Mytilida</taxon>
        <taxon>Mytiloidea</taxon>
        <taxon>Mytilidae</taxon>
        <taxon>Mytilinae</taxon>
        <taxon>Mytilus</taxon>
    </lineage>
</organism>
<dbReference type="EMBL" id="CACVKT020000996">
    <property type="protein sequence ID" value="CAC5364496.1"/>
    <property type="molecule type" value="Genomic_DNA"/>
</dbReference>
<dbReference type="AlphaFoldDB" id="A0A6J8ABT3"/>
<evidence type="ECO:0000313" key="1">
    <source>
        <dbReference type="EMBL" id="CAC5364496.1"/>
    </source>
</evidence>
<accession>A0A6J8ABT3</accession>
<sequence length="185" mass="21334">MNRVLIEDDKKAWILNHMTSSLRKIHIDDTMKTVKDISVDVLDMSLTDNNDVLLSSYGSTDVSLLSTKNGEIKSFLSMSPLYPLGIYVTKYNEVILGVKEKGDIHKITDKICRKVKIFGMDGKQKQSYEYDKHKQRLFTVPYRITSNLNNGILVVMTREGQVEWIYQENSHVNYILGDNLLILWT</sequence>
<protein>
    <submittedName>
        <fullName evidence="1">Uncharacterized protein</fullName>
    </submittedName>
</protein>
<evidence type="ECO:0000313" key="2">
    <source>
        <dbReference type="Proteomes" id="UP000507470"/>
    </source>
</evidence>
<dbReference type="Proteomes" id="UP000507470">
    <property type="component" value="Unassembled WGS sequence"/>
</dbReference>
<proteinExistence type="predicted"/>
<keyword evidence="2" id="KW-1185">Reference proteome</keyword>
<dbReference type="OrthoDB" id="6108432at2759"/>